<protein>
    <recommendedName>
        <fullName evidence="3">CBS domain-containing protein</fullName>
    </recommendedName>
</protein>
<dbReference type="InterPro" id="IPR046342">
    <property type="entry name" value="CBS_dom_sf"/>
</dbReference>
<evidence type="ECO:0000259" key="3">
    <source>
        <dbReference type="PROSITE" id="PS51371"/>
    </source>
</evidence>
<dbReference type="InterPro" id="IPR000644">
    <property type="entry name" value="CBS_dom"/>
</dbReference>
<dbReference type="SMART" id="SM00116">
    <property type="entry name" value="CBS"/>
    <property type="match status" value="2"/>
</dbReference>
<keyword evidence="2" id="KW-0129">CBS domain</keyword>
<feature type="domain" description="CBS" evidence="3">
    <location>
        <begin position="1"/>
        <end position="59"/>
    </location>
</feature>
<keyword evidence="5" id="KW-1185">Reference proteome</keyword>
<dbReference type="Gene3D" id="3.30.1340.30">
    <property type="match status" value="1"/>
</dbReference>
<dbReference type="AlphaFoldDB" id="A0A2V4AJ08"/>
<dbReference type="EMBL" id="MASW01000007">
    <property type="protein sequence ID" value="PXY18833.1"/>
    <property type="molecule type" value="Genomic_DNA"/>
</dbReference>
<name>A0A2V4AJ08_9PSEU</name>
<reference evidence="4 5" key="1">
    <citation type="submission" date="2016-07" db="EMBL/GenBank/DDBJ databases">
        <title>Draft genome sequence of Prauserella muralis DSM 45305, isolated from a mould-covered wall in an indoor environment.</title>
        <authorList>
            <person name="Ruckert C."/>
            <person name="Albersmeier A."/>
            <person name="Jiang C.-L."/>
            <person name="Jiang Y."/>
            <person name="Kalinowski J."/>
            <person name="Schneider O."/>
            <person name="Winkler A."/>
            <person name="Zotchev S.B."/>
        </authorList>
    </citation>
    <scope>NUCLEOTIDE SEQUENCE [LARGE SCALE GENOMIC DNA]</scope>
    <source>
        <strain evidence="4 5">DSM 45305</strain>
    </source>
</reference>
<accession>A0A2V4AJ08</accession>
<dbReference type="PANTHER" id="PTHR48108:SF6">
    <property type="entry name" value="CBS DOMAIN-CONTAINING PROTEIN CBSX1, CHLOROPLASTIC"/>
    <property type="match status" value="1"/>
</dbReference>
<sequence>MTRRVVAVGLDTPFRDIVHALVEHTLTAVPVIDPASRPVGIVTVADAAAKREFHGASDLPPVFGVPRRWSRRRKARALTAADLMTAPAPTVTASAPVHAALRRMAHRHTQLCVIDERGHLVGVFAHRDALRCYLRPDAEIHSELEERLPGDIAVHVSDGAVVLSGTVQLHSHIGKVLRDAWRVPGVVAVDHHLEYRIEDLPAHGL</sequence>
<dbReference type="SUPFAM" id="SSF54631">
    <property type="entry name" value="CBS-domain pair"/>
    <property type="match status" value="1"/>
</dbReference>
<evidence type="ECO:0000256" key="1">
    <source>
        <dbReference type="ARBA" id="ARBA00022737"/>
    </source>
</evidence>
<evidence type="ECO:0000313" key="5">
    <source>
        <dbReference type="Proteomes" id="UP000249915"/>
    </source>
</evidence>
<organism evidence="4 5">
    <name type="scientific">Prauserella muralis</name>
    <dbReference type="NCBI Taxonomy" id="588067"/>
    <lineage>
        <taxon>Bacteria</taxon>
        <taxon>Bacillati</taxon>
        <taxon>Actinomycetota</taxon>
        <taxon>Actinomycetes</taxon>
        <taxon>Pseudonocardiales</taxon>
        <taxon>Pseudonocardiaceae</taxon>
        <taxon>Prauserella</taxon>
    </lineage>
</organism>
<feature type="domain" description="CBS" evidence="3">
    <location>
        <begin position="84"/>
        <end position="139"/>
    </location>
</feature>
<gene>
    <name evidence="4" type="ORF">BAY60_28695</name>
</gene>
<dbReference type="Proteomes" id="UP000249915">
    <property type="component" value="Unassembled WGS sequence"/>
</dbReference>
<evidence type="ECO:0000256" key="2">
    <source>
        <dbReference type="PROSITE-ProRule" id="PRU00703"/>
    </source>
</evidence>
<keyword evidence="1" id="KW-0677">Repeat</keyword>
<dbReference type="Pfam" id="PF00571">
    <property type="entry name" value="CBS"/>
    <property type="match status" value="2"/>
</dbReference>
<proteinExistence type="predicted"/>
<dbReference type="InterPro" id="IPR007055">
    <property type="entry name" value="BON_dom"/>
</dbReference>
<dbReference type="Pfam" id="PF04972">
    <property type="entry name" value="BON"/>
    <property type="match status" value="1"/>
</dbReference>
<dbReference type="PROSITE" id="PS51371">
    <property type="entry name" value="CBS"/>
    <property type="match status" value="2"/>
</dbReference>
<evidence type="ECO:0000313" key="4">
    <source>
        <dbReference type="EMBL" id="PXY18833.1"/>
    </source>
</evidence>
<dbReference type="InterPro" id="IPR051462">
    <property type="entry name" value="CBS_domain-containing"/>
</dbReference>
<comment type="caution">
    <text evidence="4">The sequence shown here is derived from an EMBL/GenBank/DDBJ whole genome shotgun (WGS) entry which is preliminary data.</text>
</comment>
<dbReference type="PANTHER" id="PTHR48108">
    <property type="entry name" value="CBS DOMAIN-CONTAINING PROTEIN CBSX2, CHLOROPLASTIC"/>
    <property type="match status" value="1"/>
</dbReference>
<dbReference type="Gene3D" id="3.10.580.10">
    <property type="entry name" value="CBS-domain"/>
    <property type="match status" value="1"/>
</dbReference>